<feature type="disulfide bond" evidence="12">
    <location>
        <begin position="41"/>
        <end position="130"/>
    </location>
</feature>
<keyword evidence="16" id="KW-1185">Reference proteome</keyword>
<reference evidence="15 16" key="1">
    <citation type="journal article" date="2016" name="Genome Announc.">
        <title>Genome Sequence of Madurella mycetomatis mm55, Isolated from a Human Mycetoma Case in Sudan.</title>
        <authorList>
            <person name="Smit S."/>
            <person name="Derks M.F."/>
            <person name="Bervoets S."/>
            <person name="Fahal A."/>
            <person name="van Leeuwen W."/>
            <person name="van Belkum A."/>
            <person name="van de Sande W.W."/>
        </authorList>
    </citation>
    <scope>NUCLEOTIDE SEQUENCE [LARGE SCALE GENOMIC DNA]</scope>
    <source>
        <strain evidence="16">mm55</strain>
    </source>
</reference>
<organism evidence="15 16">
    <name type="scientific">Madurella mycetomatis</name>
    <dbReference type="NCBI Taxonomy" id="100816"/>
    <lineage>
        <taxon>Eukaryota</taxon>
        <taxon>Fungi</taxon>
        <taxon>Dikarya</taxon>
        <taxon>Ascomycota</taxon>
        <taxon>Pezizomycotina</taxon>
        <taxon>Sordariomycetes</taxon>
        <taxon>Sordariomycetidae</taxon>
        <taxon>Sordariales</taxon>
        <taxon>Sordariales incertae sedis</taxon>
        <taxon>Madurella</taxon>
    </lineage>
</organism>
<dbReference type="Proteomes" id="UP000078237">
    <property type="component" value="Unassembled WGS sequence"/>
</dbReference>
<dbReference type="GO" id="GO:0016052">
    <property type="term" value="P:carbohydrate catabolic process"/>
    <property type="evidence" value="ECO:0007669"/>
    <property type="project" value="TreeGrafter"/>
</dbReference>
<evidence type="ECO:0000313" key="15">
    <source>
        <dbReference type="EMBL" id="KXX82693.1"/>
    </source>
</evidence>
<feature type="active site" evidence="11">
    <location>
        <position position="196"/>
    </location>
</feature>
<dbReference type="GO" id="GO:0005576">
    <property type="term" value="C:extracellular region"/>
    <property type="evidence" value="ECO:0007669"/>
    <property type="project" value="UniProtKB-SubCell"/>
</dbReference>
<keyword evidence="9 12" id="KW-1015">Disulfide bond</keyword>
<evidence type="ECO:0000256" key="14">
    <source>
        <dbReference type="SAM" id="SignalP"/>
    </source>
</evidence>
<dbReference type="PRINTS" id="PR00129">
    <property type="entry name" value="CUTINASE"/>
</dbReference>
<evidence type="ECO:0000256" key="5">
    <source>
        <dbReference type="ARBA" id="ARBA00022525"/>
    </source>
</evidence>
<feature type="disulfide bond" evidence="12">
    <location>
        <begin position="192"/>
        <end position="199"/>
    </location>
</feature>
<keyword evidence="7" id="KW-0378">Hydrolase</keyword>
<evidence type="ECO:0000256" key="12">
    <source>
        <dbReference type="PIRSR" id="PIRSR611150-2"/>
    </source>
</evidence>
<evidence type="ECO:0000256" key="8">
    <source>
        <dbReference type="ARBA" id="ARBA00023026"/>
    </source>
</evidence>
<dbReference type="AlphaFoldDB" id="A0A175WG67"/>
<dbReference type="Gene3D" id="3.40.50.1820">
    <property type="entry name" value="alpha/beta hydrolase"/>
    <property type="match status" value="1"/>
</dbReference>
<feature type="active site" description="Proton donor/acceptor" evidence="11">
    <location>
        <position position="209"/>
    </location>
</feature>
<feature type="compositionally biased region" description="Basic and acidic residues" evidence="13">
    <location>
        <begin position="99"/>
        <end position="108"/>
    </location>
</feature>
<keyword evidence="6 14" id="KW-0732">Signal</keyword>
<keyword evidence="5" id="KW-0964">Secreted</keyword>
<keyword evidence="8" id="KW-0843">Virulence</keyword>
<dbReference type="InterPro" id="IPR000675">
    <property type="entry name" value="Cutinase/axe"/>
</dbReference>
<dbReference type="VEuPathDB" id="FungiDB:MMYC01_200849"/>
<dbReference type="InterPro" id="IPR011150">
    <property type="entry name" value="Cutinase_monf"/>
</dbReference>
<feature type="active site" description="Nucleophile" evidence="11">
    <location>
        <position position="141"/>
    </location>
</feature>
<evidence type="ECO:0000256" key="10">
    <source>
        <dbReference type="ARBA" id="ARBA00034045"/>
    </source>
</evidence>
<evidence type="ECO:0000313" key="16">
    <source>
        <dbReference type="Proteomes" id="UP000078237"/>
    </source>
</evidence>
<feature type="region of interest" description="Disordered" evidence="13">
    <location>
        <begin position="81"/>
        <end position="109"/>
    </location>
</feature>
<evidence type="ECO:0000256" key="3">
    <source>
        <dbReference type="ARBA" id="ARBA00013095"/>
    </source>
</evidence>
<dbReference type="GO" id="GO:0050525">
    <property type="term" value="F:cutinase activity"/>
    <property type="evidence" value="ECO:0007669"/>
    <property type="project" value="UniProtKB-EC"/>
</dbReference>
<dbReference type="OrthoDB" id="3225429at2759"/>
<protein>
    <recommendedName>
        <fullName evidence="3">cutinase</fullName>
        <ecNumber evidence="3">3.1.1.74</ecNumber>
    </recommendedName>
</protein>
<evidence type="ECO:0000256" key="7">
    <source>
        <dbReference type="ARBA" id="ARBA00022801"/>
    </source>
</evidence>
<dbReference type="Pfam" id="PF01083">
    <property type="entry name" value="Cutinase"/>
    <property type="match status" value="1"/>
</dbReference>
<accession>A0A175WG67</accession>
<feature type="chain" id="PRO_5008043996" description="cutinase" evidence="14">
    <location>
        <begin position="18"/>
        <end position="232"/>
    </location>
</feature>
<proteinExistence type="inferred from homology"/>
<gene>
    <name evidence="15" type="ORF">MMYC01_200849</name>
</gene>
<evidence type="ECO:0000256" key="11">
    <source>
        <dbReference type="PIRSR" id="PIRSR611150-1"/>
    </source>
</evidence>
<comment type="similarity">
    <text evidence="2">Belongs to the cutinase family.</text>
</comment>
<dbReference type="InterPro" id="IPR029058">
    <property type="entry name" value="AB_hydrolase_fold"/>
</dbReference>
<keyword evidence="4" id="KW-0719">Serine esterase</keyword>
<dbReference type="PANTHER" id="PTHR48250:SF3">
    <property type="entry name" value="CUTINASE 1-RELATED"/>
    <property type="match status" value="1"/>
</dbReference>
<evidence type="ECO:0000256" key="1">
    <source>
        <dbReference type="ARBA" id="ARBA00004613"/>
    </source>
</evidence>
<dbReference type="EMBL" id="LCTW02000009">
    <property type="protein sequence ID" value="KXX82693.1"/>
    <property type="molecule type" value="Genomic_DNA"/>
</dbReference>
<evidence type="ECO:0000256" key="13">
    <source>
        <dbReference type="SAM" id="MobiDB-lite"/>
    </source>
</evidence>
<comment type="subcellular location">
    <subcellularLocation>
        <location evidence="1">Secreted</location>
    </subcellularLocation>
</comment>
<dbReference type="STRING" id="100816.A0A175WG67"/>
<evidence type="ECO:0000256" key="4">
    <source>
        <dbReference type="ARBA" id="ARBA00022487"/>
    </source>
</evidence>
<feature type="signal peptide" evidence="14">
    <location>
        <begin position="1"/>
        <end position="17"/>
    </location>
</feature>
<evidence type="ECO:0000256" key="2">
    <source>
        <dbReference type="ARBA" id="ARBA00007534"/>
    </source>
</evidence>
<comment type="catalytic activity">
    <reaction evidence="10">
        <text>cutin + H2O = cutin monomers.</text>
        <dbReference type="EC" id="3.1.1.74"/>
    </reaction>
</comment>
<name>A0A175WG67_9PEZI</name>
<dbReference type="SMART" id="SM01110">
    <property type="entry name" value="Cutinase"/>
    <property type="match status" value="1"/>
</dbReference>
<dbReference type="EC" id="3.1.1.74" evidence="3"/>
<dbReference type="PANTHER" id="PTHR48250">
    <property type="entry name" value="CUTINASE 2-RELATED"/>
    <property type="match status" value="1"/>
</dbReference>
<evidence type="ECO:0000256" key="6">
    <source>
        <dbReference type="ARBA" id="ARBA00022729"/>
    </source>
</evidence>
<sequence length="232" mass="25955">MQLLVYLFASMLLGACAVPIPHDKRQQWTGMYSEEFSNLGCRPVIFIFARETIAPGNMVVAATVVMTRRIGCHHRAPSFQRSQSLFRRRKRRNPGSELPRSHRNEFPSRRWTGGGIYQMQILLAQAATSCPQSSIVAAGYSQGAAITHRAIESLPQYVKDRIAGVVTFGDTQALQDGGRIRGYPVDRTLIICNPGDIICAGYMWVVPVHFYYLQRVPEGVAFLIRRILSITG</sequence>
<comment type="caution">
    <text evidence="15">The sequence shown here is derived from an EMBL/GenBank/DDBJ whole genome shotgun (WGS) entry which is preliminary data.</text>
</comment>
<evidence type="ECO:0000256" key="9">
    <source>
        <dbReference type="ARBA" id="ARBA00023157"/>
    </source>
</evidence>
<dbReference type="SUPFAM" id="SSF53474">
    <property type="entry name" value="alpha/beta-Hydrolases"/>
    <property type="match status" value="1"/>
</dbReference>